<accession>A0A0F8Z211</accession>
<proteinExistence type="predicted"/>
<comment type="caution">
    <text evidence="1">The sequence shown here is derived from an EMBL/GenBank/DDBJ whole genome shotgun (WGS) entry which is preliminary data.</text>
</comment>
<name>A0A0F8Z211_9ZZZZ</name>
<protein>
    <submittedName>
        <fullName evidence="1">Uncharacterized protein</fullName>
    </submittedName>
</protein>
<gene>
    <name evidence="1" type="ORF">LCGC14_2826620</name>
</gene>
<evidence type="ECO:0000313" key="1">
    <source>
        <dbReference type="EMBL" id="KKK80125.1"/>
    </source>
</evidence>
<sequence length="51" mass="5888">MPLENHEKDHEDLATMKRWMIETQANVRFVKWAASVGAIGLIARFADRFVS</sequence>
<reference evidence="1" key="1">
    <citation type="journal article" date="2015" name="Nature">
        <title>Complex archaea that bridge the gap between prokaryotes and eukaryotes.</title>
        <authorList>
            <person name="Spang A."/>
            <person name="Saw J.H."/>
            <person name="Jorgensen S.L."/>
            <person name="Zaremba-Niedzwiedzka K."/>
            <person name="Martijn J."/>
            <person name="Lind A.E."/>
            <person name="van Eijk R."/>
            <person name="Schleper C."/>
            <person name="Guy L."/>
            <person name="Ettema T.J."/>
        </authorList>
    </citation>
    <scope>NUCLEOTIDE SEQUENCE</scope>
</reference>
<organism evidence="1">
    <name type="scientific">marine sediment metagenome</name>
    <dbReference type="NCBI Taxonomy" id="412755"/>
    <lineage>
        <taxon>unclassified sequences</taxon>
        <taxon>metagenomes</taxon>
        <taxon>ecological metagenomes</taxon>
    </lineage>
</organism>
<dbReference type="AlphaFoldDB" id="A0A0F8Z211"/>
<dbReference type="EMBL" id="LAZR01053725">
    <property type="protein sequence ID" value="KKK80125.1"/>
    <property type="molecule type" value="Genomic_DNA"/>
</dbReference>